<dbReference type="Proteomes" id="UP000069135">
    <property type="component" value="Chromosome"/>
</dbReference>
<keyword evidence="1" id="KW-1133">Transmembrane helix</keyword>
<dbReference type="AlphaFoldDB" id="A0A0S1SP03"/>
<feature type="transmembrane region" description="Helical" evidence="1">
    <location>
        <begin position="7"/>
        <end position="31"/>
    </location>
</feature>
<accession>A0A0S1SKE6</accession>
<accession>A0A0S1SWW7</accession>
<dbReference type="InterPro" id="IPR007211">
    <property type="entry name" value="DUF378"/>
</dbReference>
<proteinExistence type="predicted"/>
<organism evidence="2 3">
    <name type="scientific">Candidatus Peribacter riflensis</name>
    <dbReference type="NCBI Taxonomy" id="1735162"/>
    <lineage>
        <taxon>Bacteria</taxon>
        <taxon>Candidatus Peregrinibacteriota</taxon>
        <taxon>Candidatus Peribacteria</taxon>
        <taxon>Candidatus Peribacterales</taxon>
        <taxon>Candidatus Peribacteraceae</taxon>
        <taxon>Candidatus Peribacter</taxon>
    </lineage>
</organism>
<evidence type="ECO:0000313" key="2">
    <source>
        <dbReference type="EMBL" id="ALM13318.1"/>
    </source>
</evidence>
<name>A0A0S1SP03_9BACT</name>
<accession>A0A0S1SS56</accession>
<reference evidence="3" key="1">
    <citation type="submission" date="2015-10" db="EMBL/GenBank/DDBJ databases">
        <title>Analysis of five complete genome sequences for members of the class Peribacteria in the recently recognized Peregrinibacteria bacterial phylum.</title>
        <authorList>
            <person name="Anantharaman K."/>
            <person name="Brown C.T."/>
            <person name="Burstein D."/>
            <person name="Castelle C.J."/>
            <person name="Probst A.J."/>
            <person name="Thomas B.C."/>
            <person name="Williams K.H."/>
            <person name="Banfield J.F."/>
        </authorList>
    </citation>
    <scope>NUCLEOTIDE SEQUENCE [LARGE SCALE GENOMIC DNA]</scope>
</reference>
<dbReference type="PANTHER" id="PTHR37304">
    <property type="entry name" value="MEMBRANE PROTEIN-RELATED"/>
    <property type="match status" value="1"/>
</dbReference>
<dbReference type="EMBL" id="CP013065">
    <property type="protein sequence ID" value="ALM13318.1"/>
    <property type="molecule type" value="Genomic_DNA"/>
</dbReference>
<evidence type="ECO:0000313" key="3">
    <source>
        <dbReference type="Proteomes" id="UP000069135"/>
    </source>
</evidence>
<protein>
    <recommendedName>
        <fullName evidence="4">DUF378 domain-containing protein</fullName>
    </recommendedName>
</protein>
<gene>
    <name evidence="2" type="ORF">PeribacterD1_0642</name>
</gene>
<dbReference type="STRING" id="1735162.PeribacterB2_0642"/>
<evidence type="ECO:0000256" key="1">
    <source>
        <dbReference type="SAM" id="Phobius"/>
    </source>
</evidence>
<dbReference type="PANTHER" id="PTHR37304:SF1">
    <property type="entry name" value="MEMBRANE PROTEIN"/>
    <property type="match status" value="1"/>
</dbReference>
<accession>A0A0S1SH74</accession>
<keyword evidence="1" id="KW-0472">Membrane</keyword>
<evidence type="ECO:0008006" key="4">
    <source>
        <dbReference type="Google" id="ProtNLM"/>
    </source>
</evidence>
<reference evidence="2 3" key="2">
    <citation type="journal article" date="2016" name="PeerJ">
        <title>Analysis of five complete genome sequences for members of the class Peribacteria in the recently recognized Peregrinibacteria bacterial phylum.</title>
        <authorList>
            <person name="Anantharaman K."/>
            <person name="Brown C.T."/>
            <person name="Burstein D."/>
            <person name="Castelle C.J."/>
            <person name="Probst A.J."/>
            <person name="Thomas B.C."/>
            <person name="Williams K.H."/>
            <person name="Banfield J.F."/>
        </authorList>
    </citation>
    <scope>NUCLEOTIDE SEQUENCE [LARGE SCALE GENOMIC DNA]</scope>
    <source>
        <strain evidence="2">RIFOXYD1_FULL_PER-ii_59_16</strain>
    </source>
</reference>
<accession>A0A0S1SP03</accession>
<keyword evidence="1" id="KW-0812">Transmembrane</keyword>
<dbReference type="Pfam" id="PF04070">
    <property type="entry name" value="DUF378"/>
    <property type="match status" value="1"/>
</dbReference>
<feature type="transmembrane region" description="Helical" evidence="1">
    <location>
        <begin position="37"/>
        <end position="65"/>
    </location>
</feature>
<dbReference type="KEGG" id="prf:PeribacterA2_0642"/>
<sequence length="70" mass="7357">MFGKSFLGMVAGVLTVVGALNWGLIGVGVFLNRDLNVVRMVVGTVPAAEAVVYILVGLGAVWVLIESLRK</sequence>